<evidence type="ECO:0000256" key="5">
    <source>
        <dbReference type="ARBA" id="ARBA00022692"/>
    </source>
</evidence>
<dbReference type="Pfam" id="PF00512">
    <property type="entry name" value="HisKA"/>
    <property type="match status" value="1"/>
</dbReference>
<keyword evidence="8" id="KW-0472">Membrane</keyword>
<feature type="domain" description="Histidine kinase" evidence="9">
    <location>
        <begin position="249"/>
        <end position="460"/>
    </location>
</feature>
<dbReference type="EC" id="2.7.13.3" evidence="2"/>
<sequence length="462" mass="53357">MAKQKSIKKRLINLISLALIGILSILFLLIDINLDDWAEMQFSNEIKSQTYILKSMIALNENKPQLIEERDILSDDNINEIYYQVWLNNRSVEKSNNLPTNQSVELIKYDIPLNTSRTINVTLPNGDDGLATLSKFTLSENDHREFYLTVYNSEKKLNKVLYTIDIALIFSFIITLLLVRLFARKITLNGLKPLSELNDEIIKTTKSPLKPLLLTDPNIEEIYPIYQSFNHYITHNQNLMQNEKRITSDIAHELKTPIAEIITLAEVHQKFPDDPRIAETFTQDVLDIAREMKNLVSGLLSLQKFEQEDFSCNESVNLCQQLHETAEKLALDTTQLDVQVASDLEIKANSFSLSVIFRNLLENAFYYKSPESSVLVTIKNYGDNLYLYFENSTKEKMSEIILQQLTTPLFKLDRSRTNDTHYGLGLTIVQRLCQKNHYDLHLQQDDNLTFRVMIKIPLLNEG</sequence>
<keyword evidence="6 10" id="KW-0418">Kinase</keyword>
<dbReference type="PANTHER" id="PTHR45436:SF5">
    <property type="entry name" value="SENSOR HISTIDINE KINASE TRCS"/>
    <property type="match status" value="1"/>
</dbReference>
<dbReference type="PANTHER" id="PTHR45436">
    <property type="entry name" value="SENSOR HISTIDINE KINASE YKOH"/>
    <property type="match status" value="1"/>
</dbReference>
<dbReference type="PROSITE" id="PS50109">
    <property type="entry name" value="HIS_KIN"/>
    <property type="match status" value="1"/>
</dbReference>
<dbReference type="SMART" id="SM00388">
    <property type="entry name" value="HisKA"/>
    <property type="match status" value="1"/>
</dbReference>
<dbReference type="Proteomes" id="UP000281112">
    <property type="component" value="Unassembled WGS sequence"/>
</dbReference>
<reference evidence="10 11" key="1">
    <citation type="submission" date="2018-11" db="EMBL/GenBank/DDBJ databases">
        <title>Vibrio LJC006 sp. nov., isolated from seawater during the bloom of the enteromorpha.</title>
        <authorList>
            <person name="Liang J."/>
        </authorList>
    </citation>
    <scope>NUCLEOTIDE SEQUENCE [LARGE SCALE GENOMIC DNA]</scope>
    <source>
        <strain evidence="10 11">LJC006</strain>
    </source>
</reference>
<dbReference type="Gene3D" id="1.10.287.130">
    <property type="match status" value="1"/>
</dbReference>
<keyword evidence="3" id="KW-0597">Phosphoprotein</keyword>
<dbReference type="InterPro" id="IPR036097">
    <property type="entry name" value="HisK_dim/P_sf"/>
</dbReference>
<proteinExistence type="predicted"/>
<feature type="transmembrane region" description="Helical" evidence="8">
    <location>
        <begin position="160"/>
        <end position="183"/>
    </location>
</feature>
<evidence type="ECO:0000256" key="1">
    <source>
        <dbReference type="ARBA" id="ARBA00000085"/>
    </source>
</evidence>
<evidence type="ECO:0000256" key="7">
    <source>
        <dbReference type="ARBA" id="ARBA00022989"/>
    </source>
</evidence>
<dbReference type="InterPro" id="IPR005467">
    <property type="entry name" value="His_kinase_dom"/>
</dbReference>
<dbReference type="CDD" id="cd00082">
    <property type="entry name" value="HisKA"/>
    <property type="match status" value="1"/>
</dbReference>
<dbReference type="InterPro" id="IPR036890">
    <property type="entry name" value="HATPase_C_sf"/>
</dbReference>
<keyword evidence="7 8" id="KW-1133">Transmembrane helix</keyword>
<protein>
    <recommendedName>
        <fullName evidence="2">histidine kinase</fullName>
        <ecNumber evidence="2">2.7.13.3</ecNumber>
    </recommendedName>
</protein>
<keyword evidence="4" id="KW-0808">Transferase</keyword>
<evidence type="ECO:0000259" key="9">
    <source>
        <dbReference type="PROSITE" id="PS50109"/>
    </source>
</evidence>
<dbReference type="InterPro" id="IPR003594">
    <property type="entry name" value="HATPase_dom"/>
</dbReference>
<dbReference type="OrthoDB" id="9804645at2"/>
<evidence type="ECO:0000313" key="11">
    <source>
        <dbReference type="Proteomes" id="UP000281112"/>
    </source>
</evidence>
<evidence type="ECO:0000256" key="6">
    <source>
        <dbReference type="ARBA" id="ARBA00022777"/>
    </source>
</evidence>
<feature type="transmembrane region" description="Helical" evidence="8">
    <location>
        <begin position="12"/>
        <end position="30"/>
    </location>
</feature>
<comment type="caution">
    <text evidence="10">The sequence shown here is derived from an EMBL/GenBank/DDBJ whole genome shotgun (WGS) entry which is preliminary data.</text>
</comment>
<dbReference type="SUPFAM" id="SSF55874">
    <property type="entry name" value="ATPase domain of HSP90 chaperone/DNA topoisomerase II/histidine kinase"/>
    <property type="match status" value="1"/>
</dbReference>
<keyword evidence="11" id="KW-1185">Reference proteome</keyword>
<dbReference type="SUPFAM" id="SSF47384">
    <property type="entry name" value="Homodimeric domain of signal transducing histidine kinase"/>
    <property type="match status" value="1"/>
</dbReference>
<dbReference type="GO" id="GO:0000155">
    <property type="term" value="F:phosphorelay sensor kinase activity"/>
    <property type="evidence" value="ECO:0007669"/>
    <property type="project" value="InterPro"/>
</dbReference>
<dbReference type="RefSeq" id="WP_124937619.1">
    <property type="nucleotide sequence ID" value="NZ_RJVQ01000005.1"/>
</dbReference>
<accession>A0A3N9TGN0</accession>
<dbReference type="InterPro" id="IPR050428">
    <property type="entry name" value="TCS_sensor_his_kinase"/>
</dbReference>
<keyword evidence="5 8" id="KW-0812">Transmembrane</keyword>
<evidence type="ECO:0000256" key="8">
    <source>
        <dbReference type="SAM" id="Phobius"/>
    </source>
</evidence>
<name>A0A3N9TGN0_9VIBR</name>
<organism evidence="10 11">
    <name type="scientific">Vibrio viridaestus</name>
    <dbReference type="NCBI Taxonomy" id="2487322"/>
    <lineage>
        <taxon>Bacteria</taxon>
        <taxon>Pseudomonadati</taxon>
        <taxon>Pseudomonadota</taxon>
        <taxon>Gammaproteobacteria</taxon>
        <taxon>Vibrionales</taxon>
        <taxon>Vibrionaceae</taxon>
        <taxon>Vibrio</taxon>
    </lineage>
</organism>
<dbReference type="Pfam" id="PF02518">
    <property type="entry name" value="HATPase_c"/>
    <property type="match status" value="1"/>
</dbReference>
<evidence type="ECO:0000313" key="10">
    <source>
        <dbReference type="EMBL" id="RQW62625.1"/>
    </source>
</evidence>
<evidence type="ECO:0000256" key="4">
    <source>
        <dbReference type="ARBA" id="ARBA00022679"/>
    </source>
</evidence>
<gene>
    <name evidence="10" type="ORF">EES38_12940</name>
</gene>
<dbReference type="AlphaFoldDB" id="A0A3N9TGN0"/>
<comment type="catalytic activity">
    <reaction evidence="1">
        <text>ATP + protein L-histidine = ADP + protein N-phospho-L-histidine.</text>
        <dbReference type="EC" id="2.7.13.3"/>
    </reaction>
</comment>
<dbReference type="GO" id="GO:0005886">
    <property type="term" value="C:plasma membrane"/>
    <property type="evidence" value="ECO:0007669"/>
    <property type="project" value="TreeGrafter"/>
</dbReference>
<evidence type="ECO:0000256" key="2">
    <source>
        <dbReference type="ARBA" id="ARBA00012438"/>
    </source>
</evidence>
<dbReference type="Gene3D" id="3.30.565.10">
    <property type="entry name" value="Histidine kinase-like ATPase, C-terminal domain"/>
    <property type="match status" value="1"/>
</dbReference>
<evidence type="ECO:0000256" key="3">
    <source>
        <dbReference type="ARBA" id="ARBA00022553"/>
    </source>
</evidence>
<dbReference type="InterPro" id="IPR003661">
    <property type="entry name" value="HisK_dim/P_dom"/>
</dbReference>
<dbReference type="EMBL" id="RJVQ01000005">
    <property type="protein sequence ID" value="RQW62625.1"/>
    <property type="molecule type" value="Genomic_DNA"/>
</dbReference>